<keyword evidence="5" id="KW-0963">Cytoplasm</keyword>
<comment type="similarity">
    <text evidence="3">Belongs to the SNF8 family.</text>
</comment>
<evidence type="ECO:0000256" key="5">
    <source>
        <dbReference type="ARBA" id="ARBA00022490"/>
    </source>
</evidence>
<proteinExistence type="inferred from homology"/>
<comment type="subcellular location">
    <subcellularLocation>
        <location evidence="2">Cytoplasm</location>
    </subcellularLocation>
    <subcellularLocation>
        <location evidence="1">Endosome membrane</location>
        <topology evidence="1">Peripheral membrane protein</topology>
    </subcellularLocation>
</comment>
<dbReference type="InterPro" id="IPR036390">
    <property type="entry name" value="WH_DNA-bd_sf"/>
</dbReference>
<dbReference type="GO" id="GO:0043328">
    <property type="term" value="P:protein transport to vacuole involved in ubiquitin-dependent protein catabolic process via the multivesicular body sorting pathway"/>
    <property type="evidence" value="ECO:0007669"/>
    <property type="project" value="TreeGrafter"/>
</dbReference>
<evidence type="ECO:0000256" key="1">
    <source>
        <dbReference type="ARBA" id="ARBA00004481"/>
    </source>
</evidence>
<dbReference type="EMBL" id="CP054548">
    <property type="protein sequence ID" value="QSL67107.1"/>
    <property type="molecule type" value="Genomic_DNA"/>
</dbReference>
<dbReference type="Pfam" id="PF04157">
    <property type="entry name" value="EAP30"/>
    <property type="match status" value="1"/>
</dbReference>
<evidence type="ECO:0000256" key="7">
    <source>
        <dbReference type="ARBA" id="ARBA00022927"/>
    </source>
</evidence>
<dbReference type="PANTHER" id="PTHR12806">
    <property type="entry name" value="EAP30 SUBUNIT OF ELL COMPLEX"/>
    <property type="match status" value="1"/>
</dbReference>
<evidence type="ECO:0000313" key="10">
    <source>
        <dbReference type="Proteomes" id="UP000663699"/>
    </source>
</evidence>
<keyword evidence="10" id="KW-1185">Reference proteome</keyword>
<dbReference type="InterPro" id="IPR036388">
    <property type="entry name" value="WH-like_DNA-bd_sf"/>
</dbReference>
<evidence type="ECO:0000313" key="9">
    <source>
        <dbReference type="EMBL" id="QSL67107.1"/>
    </source>
</evidence>
<dbReference type="Gene3D" id="1.10.10.10">
    <property type="entry name" value="Winged helix-like DNA-binding domain superfamily/Winged helix DNA-binding domain"/>
    <property type="match status" value="2"/>
</dbReference>
<gene>
    <name evidence="9" type="ORF">MERGE_001496</name>
</gene>
<protein>
    <recommendedName>
        <fullName evidence="11">Vacuolar-sorting protein SNF8</fullName>
    </recommendedName>
</protein>
<sequence length="251" mass="28468">MQKGRRGVGLGAFENQEKSAEKYKELSRSLIKAREDDLFMQLSAFKALLAEFARNHGSDIYADSSLRTAFSQMCTAIGVDPLASTGSKKPNFWSDVLNIRDFYFGLAVQVVELCRNTRRENGGLIELKQVLQRINDIRQDSGGILVSDTREDILRSVKTLDILSSGLKVIRIGEKDMICSLPNELNSDQFTILEAAQVMGYVSFSMIRDNLNWDPYRIFAIIEDLLSQSLLWVDEQVEEPKFFLPPINQIF</sequence>
<evidence type="ECO:0000256" key="6">
    <source>
        <dbReference type="ARBA" id="ARBA00022753"/>
    </source>
</evidence>
<evidence type="ECO:0000256" key="2">
    <source>
        <dbReference type="ARBA" id="ARBA00004496"/>
    </source>
</evidence>
<dbReference type="InterPro" id="IPR040608">
    <property type="entry name" value="Snf8/Vps36"/>
</dbReference>
<dbReference type="Proteomes" id="UP000663699">
    <property type="component" value="Chromosome 17"/>
</dbReference>
<accession>A0A899GET6</accession>
<dbReference type="FunFam" id="1.10.10.10:FF:000397">
    <property type="entry name" value="Vacuolar-sorting protein SNF8"/>
    <property type="match status" value="1"/>
</dbReference>
<keyword evidence="8" id="KW-0472">Membrane</keyword>
<dbReference type="PANTHER" id="PTHR12806:SF0">
    <property type="entry name" value="VACUOLAR-SORTING PROTEIN SNF8"/>
    <property type="match status" value="1"/>
</dbReference>
<keyword evidence="7" id="KW-0653">Protein transport</keyword>
<dbReference type="InterPro" id="IPR016689">
    <property type="entry name" value="ESCRT-2_cplx_Snf8"/>
</dbReference>
<dbReference type="AlphaFoldDB" id="A0A899GET6"/>
<evidence type="ECO:0008006" key="11">
    <source>
        <dbReference type="Google" id="ProtNLM"/>
    </source>
</evidence>
<dbReference type="SUPFAM" id="SSF46785">
    <property type="entry name" value="Winged helix' DNA-binding domain"/>
    <property type="match status" value="2"/>
</dbReference>
<name>A0A899GET6_9ASCO</name>
<evidence type="ECO:0000256" key="3">
    <source>
        <dbReference type="ARBA" id="ARBA00009834"/>
    </source>
</evidence>
<evidence type="ECO:0000256" key="8">
    <source>
        <dbReference type="ARBA" id="ARBA00023136"/>
    </source>
</evidence>
<evidence type="ECO:0000256" key="4">
    <source>
        <dbReference type="ARBA" id="ARBA00022448"/>
    </source>
</evidence>
<keyword evidence="4" id="KW-0813">Transport</keyword>
<organism evidence="9 10">
    <name type="scientific">Pneumocystis wakefieldiae</name>
    <dbReference type="NCBI Taxonomy" id="38082"/>
    <lineage>
        <taxon>Eukaryota</taxon>
        <taxon>Fungi</taxon>
        <taxon>Dikarya</taxon>
        <taxon>Ascomycota</taxon>
        <taxon>Taphrinomycotina</taxon>
        <taxon>Pneumocystomycetes</taxon>
        <taxon>Pneumocystaceae</taxon>
        <taxon>Pneumocystis</taxon>
    </lineage>
</organism>
<reference evidence="9" key="1">
    <citation type="submission" date="2020-06" db="EMBL/GenBank/DDBJ databases">
        <title>Genomes of multiple members of Pneumocystis genus reveal paths to human pathogen Pneumocystis jirovecii.</title>
        <authorList>
            <person name="Cisse O.H."/>
            <person name="Ma L."/>
            <person name="Dekker J."/>
            <person name="Khil P."/>
            <person name="Jo J."/>
            <person name="Brenchley J."/>
            <person name="Blair R."/>
            <person name="Pahar B."/>
            <person name="Chabe M."/>
            <person name="Van Rompay K.A."/>
            <person name="Keesler R."/>
            <person name="Sukura A."/>
            <person name="Hirsch V."/>
            <person name="Kutty G."/>
            <person name="Liu Y."/>
            <person name="Peng L."/>
            <person name="Chen J."/>
            <person name="Song J."/>
            <person name="Weissenbacher-Lang C."/>
            <person name="Xu J."/>
            <person name="Upham N.S."/>
            <person name="Stajich J.E."/>
            <person name="Cuomo C.A."/>
            <person name="Cushion M.T."/>
            <person name="Kovacs J.A."/>
        </authorList>
    </citation>
    <scope>NUCLEOTIDE SEQUENCE</scope>
    <source>
        <strain evidence="9">2A</strain>
    </source>
</reference>
<dbReference type="GO" id="GO:0000814">
    <property type="term" value="C:ESCRT II complex"/>
    <property type="evidence" value="ECO:0007669"/>
    <property type="project" value="InterPro"/>
</dbReference>
<dbReference type="Gene3D" id="6.10.140.180">
    <property type="match status" value="1"/>
</dbReference>
<dbReference type="OrthoDB" id="283883at2759"/>
<keyword evidence="6" id="KW-0967">Endosome</keyword>